<feature type="compositionally biased region" description="Pro residues" evidence="10">
    <location>
        <begin position="130"/>
        <end position="141"/>
    </location>
</feature>
<proteinExistence type="inferred from homology"/>
<evidence type="ECO:0000256" key="10">
    <source>
        <dbReference type="SAM" id="MobiDB-lite"/>
    </source>
</evidence>
<evidence type="ECO:0000313" key="12">
    <source>
        <dbReference type="Proteomes" id="UP000194857"/>
    </source>
</evidence>
<protein>
    <recommendedName>
        <fullName evidence="9">Sec-independent protein translocase protein TatB</fullName>
    </recommendedName>
</protein>
<dbReference type="Pfam" id="PF02416">
    <property type="entry name" value="TatA_B_E"/>
    <property type="match status" value="1"/>
</dbReference>
<dbReference type="PRINTS" id="PR01506">
    <property type="entry name" value="TATBPROTEIN"/>
</dbReference>
<comment type="subunit">
    <text evidence="9">The Tat system comprises two distinct complexes: a TatABC complex, containing multiple copies of TatA, TatB and TatC subunits, and a separate TatA complex, containing only TatA subunits. Substrates initially bind to the TatABC complex, which probably triggers association of the separate TatA complex to form the active translocon.</text>
</comment>
<evidence type="ECO:0000256" key="1">
    <source>
        <dbReference type="ARBA" id="ARBA00004167"/>
    </source>
</evidence>
<evidence type="ECO:0000256" key="5">
    <source>
        <dbReference type="ARBA" id="ARBA00022927"/>
    </source>
</evidence>
<evidence type="ECO:0000256" key="4">
    <source>
        <dbReference type="ARBA" id="ARBA00022692"/>
    </source>
</evidence>
<dbReference type="PANTHER" id="PTHR33162">
    <property type="entry name" value="SEC-INDEPENDENT PROTEIN TRANSLOCASE PROTEIN TATA, CHLOROPLASTIC"/>
    <property type="match status" value="1"/>
</dbReference>
<sequence length="141" mass="14949">MFGISFSELLLVGLVALLVLGPERLPGAARTAGLWIGRLKRSFNTIKQEVEREIGADEIRRQLHNEHILSMEREAQKLLAPLTGQNPPQEPQPPTVESPAPSVPTPPPTSTPAVPPADAAAPPAVAASTPPSPPSETPRNP</sequence>
<keyword evidence="2 9" id="KW-0813">Transport</keyword>
<dbReference type="NCBIfam" id="TIGR01410">
    <property type="entry name" value="tatB"/>
    <property type="match status" value="1"/>
</dbReference>
<evidence type="ECO:0000256" key="2">
    <source>
        <dbReference type="ARBA" id="ARBA00022448"/>
    </source>
</evidence>
<keyword evidence="4 9" id="KW-0812">Transmembrane</keyword>
<reference evidence="12" key="1">
    <citation type="submission" date="2017-05" db="EMBL/GenBank/DDBJ databases">
        <authorList>
            <person name="Giani T."/>
            <person name="Arena F."/>
            <person name="Pollini S."/>
            <person name="Di Pilato V."/>
            <person name="D'Andrea M.M."/>
            <person name="Henrici De Angelis L."/>
            <person name="Bassetti M."/>
            <person name="Rossolini G.M."/>
        </authorList>
    </citation>
    <scope>NUCLEOTIDE SEQUENCE [LARGE SCALE GENOMIC DNA]</scope>
    <source>
        <strain evidence="12">S567_C10_BS</strain>
    </source>
</reference>
<comment type="function">
    <text evidence="9">Part of the twin-arginine translocation (Tat) system that transports large folded proteins containing a characteristic twin-arginine motif in their signal peptide across membranes. Together with TatC, TatB is part of a receptor directly interacting with Tat signal peptides. TatB may form an oligomeric binding site that transiently accommodates folded Tat precursor proteins before their translocation.</text>
</comment>
<feature type="compositionally biased region" description="Low complexity" evidence="10">
    <location>
        <begin position="116"/>
        <end position="129"/>
    </location>
</feature>
<evidence type="ECO:0000256" key="7">
    <source>
        <dbReference type="ARBA" id="ARBA00023010"/>
    </source>
</evidence>
<dbReference type="PANTHER" id="PTHR33162:SF1">
    <property type="entry name" value="SEC-INDEPENDENT PROTEIN TRANSLOCASE PROTEIN TATA, CHLOROPLASTIC"/>
    <property type="match status" value="1"/>
</dbReference>
<evidence type="ECO:0000256" key="9">
    <source>
        <dbReference type="HAMAP-Rule" id="MF_00237"/>
    </source>
</evidence>
<evidence type="ECO:0000256" key="3">
    <source>
        <dbReference type="ARBA" id="ARBA00022475"/>
    </source>
</evidence>
<dbReference type="InterPro" id="IPR018448">
    <property type="entry name" value="TatB"/>
</dbReference>
<dbReference type="GO" id="GO:0033281">
    <property type="term" value="C:TAT protein transport complex"/>
    <property type="evidence" value="ECO:0007669"/>
    <property type="project" value="UniProtKB-UniRule"/>
</dbReference>
<keyword evidence="8 9" id="KW-0472">Membrane</keyword>
<dbReference type="Gene3D" id="1.20.5.3310">
    <property type="match status" value="1"/>
</dbReference>
<feature type="region of interest" description="Disordered" evidence="10">
    <location>
        <begin position="75"/>
        <end position="141"/>
    </location>
</feature>
<dbReference type="Proteomes" id="UP000194857">
    <property type="component" value="Unassembled WGS sequence"/>
</dbReference>
<comment type="caution">
    <text evidence="11">The sequence shown here is derived from an EMBL/GenBank/DDBJ whole genome shotgun (WGS) entry which is preliminary data.</text>
</comment>
<gene>
    <name evidence="9 11" type="primary">tatB</name>
    <name evidence="11" type="ORF">CAZ10_01105</name>
</gene>
<organism evidence="11 12">
    <name type="scientific">Pseudomonas aeruginosa</name>
    <dbReference type="NCBI Taxonomy" id="287"/>
    <lineage>
        <taxon>Bacteria</taxon>
        <taxon>Pseudomonadati</taxon>
        <taxon>Pseudomonadota</taxon>
        <taxon>Gammaproteobacteria</taxon>
        <taxon>Pseudomonadales</taxon>
        <taxon>Pseudomonadaceae</taxon>
        <taxon>Pseudomonas</taxon>
    </lineage>
</organism>
<keyword evidence="7 9" id="KW-0811">Translocation</keyword>
<evidence type="ECO:0000256" key="6">
    <source>
        <dbReference type="ARBA" id="ARBA00022989"/>
    </source>
</evidence>
<comment type="similarity">
    <text evidence="9">Belongs to the TatB family.</text>
</comment>
<dbReference type="RefSeq" id="WP_023097049.1">
    <property type="nucleotide sequence ID" value="NZ_CAADLW010000037.1"/>
</dbReference>
<dbReference type="AlphaFoldDB" id="A0A241XW62"/>
<dbReference type="GO" id="GO:0008320">
    <property type="term" value="F:protein transmembrane transporter activity"/>
    <property type="evidence" value="ECO:0007669"/>
    <property type="project" value="UniProtKB-UniRule"/>
</dbReference>
<dbReference type="HAMAP" id="MF_00237">
    <property type="entry name" value="TatB"/>
    <property type="match status" value="1"/>
</dbReference>
<keyword evidence="5 9" id="KW-0653">Protein transport</keyword>
<accession>A0A241XW62</accession>
<feature type="compositionally biased region" description="Pro residues" evidence="10">
    <location>
        <begin position="88"/>
        <end position="115"/>
    </location>
</feature>
<evidence type="ECO:0000256" key="8">
    <source>
        <dbReference type="ARBA" id="ARBA00023136"/>
    </source>
</evidence>
<dbReference type="InterPro" id="IPR003369">
    <property type="entry name" value="TatA/B/E"/>
</dbReference>
<dbReference type="GO" id="GO:0043953">
    <property type="term" value="P:protein transport by the Tat complex"/>
    <property type="evidence" value="ECO:0007669"/>
    <property type="project" value="UniProtKB-UniRule"/>
</dbReference>
<keyword evidence="6 9" id="KW-1133">Transmembrane helix</keyword>
<keyword evidence="3 9" id="KW-1003">Cell membrane</keyword>
<comment type="subcellular location">
    <subcellularLocation>
        <location evidence="9">Cell membrane</location>
        <topology evidence="9">Single-pass membrane protein</topology>
    </subcellularLocation>
    <subcellularLocation>
        <location evidence="1">Membrane</location>
        <topology evidence="1">Single-pass membrane protein</topology>
    </subcellularLocation>
</comment>
<name>A0A241XW62_PSEAI</name>
<evidence type="ECO:0000313" key="11">
    <source>
        <dbReference type="EMBL" id="OTI65906.1"/>
    </source>
</evidence>
<dbReference type="EMBL" id="NFFZ01000001">
    <property type="protein sequence ID" value="OTI65906.1"/>
    <property type="molecule type" value="Genomic_DNA"/>
</dbReference>